<dbReference type="RefSeq" id="WP_052355374.1">
    <property type="nucleotide sequence ID" value="NZ_HG322950.1"/>
</dbReference>
<name>A0A024HNU4_PSEKB</name>
<dbReference type="KEGG" id="pkc:PKB_5016"/>
<accession>A0A024HNU4</accession>
<gene>
    <name evidence="2" type="ORF">PKB_5016</name>
</gene>
<reference evidence="2 3" key="1">
    <citation type="submission" date="2013-03" db="EMBL/GenBank/DDBJ databases">
        <authorList>
            <person name="Linke B."/>
        </authorList>
    </citation>
    <scope>NUCLEOTIDE SEQUENCE [LARGE SCALE GENOMIC DNA]</scope>
    <source>
        <strain evidence="2 3">B13</strain>
    </source>
</reference>
<dbReference type="OrthoDB" id="7012346at2"/>
<keyword evidence="3" id="KW-1185">Reference proteome</keyword>
<sequence length="108" mass="11623">MAGINQLKTDLNSLQAQDRQGRSLSPLEAKGSRPATKGRGDWQDPASTGTGGGIASPIVEVAARTYYAEQTLQSSDGLWSFRVKPIQQVTFHDSNGAEVLMIYAEPET</sequence>
<dbReference type="STRING" id="1301098.PKB_5016"/>
<evidence type="ECO:0000256" key="1">
    <source>
        <dbReference type="SAM" id="MobiDB-lite"/>
    </source>
</evidence>
<feature type="compositionally biased region" description="Polar residues" evidence="1">
    <location>
        <begin position="1"/>
        <end position="18"/>
    </location>
</feature>
<organism evidence="2 3">
    <name type="scientific">Pseudomonas knackmussii (strain DSM 6978 / CCUG 54928 / LMG 23759 / B13)</name>
    <dbReference type="NCBI Taxonomy" id="1301098"/>
    <lineage>
        <taxon>Bacteria</taxon>
        <taxon>Pseudomonadati</taxon>
        <taxon>Pseudomonadota</taxon>
        <taxon>Gammaproteobacteria</taxon>
        <taxon>Pseudomonadales</taxon>
        <taxon>Pseudomonadaceae</taxon>
        <taxon>Pseudomonas</taxon>
    </lineage>
</organism>
<dbReference type="AlphaFoldDB" id="A0A024HNU4"/>
<evidence type="ECO:0000313" key="2">
    <source>
        <dbReference type="EMBL" id="CDF86329.1"/>
    </source>
</evidence>
<dbReference type="Proteomes" id="UP000025241">
    <property type="component" value="Chromosome I"/>
</dbReference>
<protein>
    <submittedName>
        <fullName evidence="2">Uncharacterized protein</fullName>
    </submittedName>
</protein>
<reference evidence="2 3" key="2">
    <citation type="submission" date="2014-05" db="EMBL/GenBank/DDBJ databases">
        <title>Genome sequence of the 3-chlorobenzoate degrading bacterium Pseudomonas knackmussii B13 shows multiple evidence for horizontal gene transfer.</title>
        <authorList>
            <person name="Miyazaki R."/>
            <person name="Bertelli C."/>
            <person name="Falquet L."/>
            <person name="Robinson-Rechavi M."/>
            <person name="Gharib W."/>
            <person name="Roy S."/>
            <person name="Van der Meer J.R."/>
        </authorList>
    </citation>
    <scope>NUCLEOTIDE SEQUENCE [LARGE SCALE GENOMIC DNA]</scope>
    <source>
        <strain evidence="2 3">B13</strain>
    </source>
</reference>
<dbReference type="EMBL" id="HG322950">
    <property type="protein sequence ID" value="CDF86329.1"/>
    <property type="molecule type" value="Genomic_DNA"/>
</dbReference>
<evidence type="ECO:0000313" key="3">
    <source>
        <dbReference type="Proteomes" id="UP000025241"/>
    </source>
</evidence>
<proteinExistence type="predicted"/>
<dbReference type="eggNOG" id="ENOG502ZIJA">
    <property type="taxonomic scope" value="Bacteria"/>
</dbReference>
<dbReference type="HOGENOM" id="CLU_2194684_0_0_6"/>
<feature type="region of interest" description="Disordered" evidence="1">
    <location>
        <begin position="1"/>
        <end position="54"/>
    </location>
</feature>
<dbReference type="PATRIC" id="fig|1301098.3.peg.4996"/>